<name>A0ABP7CUZ3_9MICC</name>
<dbReference type="NCBIfam" id="NF038066">
    <property type="entry name" value="MptB"/>
    <property type="match status" value="1"/>
</dbReference>
<reference evidence="10" key="1">
    <citation type="journal article" date="2019" name="Int. J. Syst. Evol. Microbiol.">
        <title>The Global Catalogue of Microorganisms (GCM) 10K type strain sequencing project: providing services to taxonomists for standard genome sequencing and annotation.</title>
        <authorList>
            <consortium name="The Broad Institute Genomics Platform"/>
            <consortium name="The Broad Institute Genome Sequencing Center for Infectious Disease"/>
            <person name="Wu L."/>
            <person name="Ma J."/>
        </authorList>
    </citation>
    <scope>NUCLEOTIDE SEQUENCE [LARGE SCALE GENOMIC DNA]</scope>
    <source>
        <strain evidence="10">JCM 16961</strain>
    </source>
</reference>
<evidence type="ECO:0000256" key="5">
    <source>
        <dbReference type="ARBA" id="ARBA00022989"/>
    </source>
</evidence>
<comment type="similarity">
    <text evidence="7">Belongs to the MptA/B family.</text>
</comment>
<feature type="transmembrane region" description="Helical" evidence="8">
    <location>
        <begin position="429"/>
        <end position="448"/>
    </location>
</feature>
<dbReference type="EMBL" id="BAABCJ010000001">
    <property type="protein sequence ID" value="GAA3695129.1"/>
    <property type="molecule type" value="Genomic_DNA"/>
</dbReference>
<evidence type="ECO:0000256" key="6">
    <source>
        <dbReference type="ARBA" id="ARBA00023136"/>
    </source>
</evidence>
<keyword evidence="6 8" id="KW-0472">Membrane</keyword>
<feature type="transmembrane region" description="Helical" evidence="8">
    <location>
        <begin position="291"/>
        <end position="318"/>
    </location>
</feature>
<keyword evidence="3" id="KW-0808">Transferase</keyword>
<proteinExistence type="inferred from homology"/>
<dbReference type="Pfam" id="PF26314">
    <property type="entry name" value="MptA_B_family"/>
    <property type="match status" value="1"/>
</dbReference>
<dbReference type="Proteomes" id="UP001501536">
    <property type="component" value="Unassembled WGS sequence"/>
</dbReference>
<feature type="transmembrane region" description="Helical" evidence="8">
    <location>
        <begin position="220"/>
        <end position="237"/>
    </location>
</feature>
<evidence type="ECO:0000256" key="7">
    <source>
        <dbReference type="ARBA" id="ARBA00043987"/>
    </source>
</evidence>
<feature type="transmembrane region" description="Helical" evidence="8">
    <location>
        <begin position="338"/>
        <end position="362"/>
    </location>
</feature>
<evidence type="ECO:0000313" key="10">
    <source>
        <dbReference type="Proteomes" id="UP001501536"/>
    </source>
</evidence>
<feature type="transmembrane region" description="Helical" evidence="8">
    <location>
        <begin position="374"/>
        <end position="394"/>
    </location>
</feature>
<accession>A0ABP7CUZ3</accession>
<evidence type="ECO:0000256" key="3">
    <source>
        <dbReference type="ARBA" id="ARBA00022679"/>
    </source>
</evidence>
<dbReference type="InterPro" id="IPR049829">
    <property type="entry name" value="MptA/B-like"/>
</dbReference>
<evidence type="ECO:0000256" key="1">
    <source>
        <dbReference type="ARBA" id="ARBA00004141"/>
    </source>
</evidence>
<evidence type="ECO:0008006" key="11">
    <source>
        <dbReference type="Google" id="ProtNLM"/>
    </source>
</evidence>
<feature type="transmembrane region" description="Helical" evidence="8">
    <location>
        <begin position="468"/>
        <end position="486"/>
    </location>
</feature>
<organism evidence="9 10">
    <name type="scientific">Zhihengliuella alba</name>
    <dbReference type="NCBI Taxonomy" id="547018"/>
    <lineage>
        <taxon>Bacteria</taxon>
        <taxon>Bacillati</taxon>
        <taxon>Actinomycetota</taxon>
        <taxon>Actinomycetes</taxon>
        <taxon>Micrococcales</taxon>
        <taxon>Micrococcaceae</taxon>
        <taxon>Zhihengliuella</taxon>
    </lineage>
</organism>
<sequence length="560" mass="60009">MAPTLSPEGRSVQVPFPSLTGHLDRLRSRLSRLPVLRRVLGGPEADVHVVLAQGLLASILIMVGSWGVGMLATSQDSLFARAAVLNMLRADPAVVVAASVLLALGLMLLCRAWLRLGQRTMSGSADLTVIRRAVLSWSAPMMLAFPIYSRDVYSYLAQGRLLHQGLNPYENWVSQLPGWYAEGSDSLWSESPSPYGPLFLMIARATYFATGGVPEVGVMVLRLFAAAGVLVCLYAVPRLARDHGVSPSWATWICIANPFFLVAMVGGVHNDTVMIGGTLLAFVLIYRNRRVLGIVAVGLAIAIKPIVVLALPFVGLALLRRPAQSDLPEPGLGRKFRAWIGVGLVAGLTLAAFGAVSGLWFGWISAMATAGTAAFPYAPVGVLGLFVGWVASWFGADSTLVAGVVYSAFRVLSIALTVWWAFRIRASDAVLGCALALSAAALLAPVIQPWYLLWLVPLFAAHRRYGDLLGIAWYVVSMVLVLLVAIEQLSVAQWIEPLPVQITAGLVGVLYLAYIMLVDPKTATLFVPLRASIVDRWTQRGVRAGSTASGRGEAGPPPRE</sequence>
<evidence type="ECO:0000256" key="8">
    <source>
        <dbReference type="SAM" id="Phobius"/>
    </source>
</evidence>
<keyword evidence="5 8" id="KW-1133">Transmembrane helix</keyword>
<evidence type="ECO:0000313" key="9">
    <source>
        <dbReference type="EMBL" id="GAA3695129.1"/>
    </source>
</evidence>
<gene>
    <name evidence="9" type="ORF">GCM10022377_05020</name>
</gene>
<feature type="transmembrane region" description="Helical" evidence="8">
    <location>
        <begin position="47"/>
        <end position="72"/>
    </location>
</feature>
<feature type="transmembrane region" description="Helical" evidence="8">
    <location>
        <begin position="498"/>
        <end position="517"/>
    </location>
</feature>
<feature type="transmembrane region" description="Helical" evidence="8">
    <location>
        <begin position="249"/>
        <end position="270"/>
    </location>
</feature>
<comment type="caution">
    <text evidence="9">The sequence shown here is derived from an EMBL/GenBank/DDBJ whole genome shotgun (WGS) entry which is preliminary data.</text>
</comment>
<keyword evidence="4 8" id="KW-0812">Transmembrane</keyword>
<feature type="transmembrane region" description="Helical" evidence="8">
    <location>
        <begin position="400"/>
        <end position="422"/>
    </location>
</feature>
<keyword evidence="2" id="KW-0328">Glycosyltransferase</keyword>
<comment type="subcellular location">
    <subcellularLocation>
        <location evidence="1">Membrane</location>
        <topology evidence="1">Multi-pass membrane protein</topology>
    </subcellularLocation>
</comment>
<evidence type="ECO:0000256" key="4">
    <source>
        <dbReference type="ARBA" id="ARBA00022692"/>
    </source>
</evidence>
<feature type="transmembrane region" description="Helical" evidence="8">
    <location>
        <begin position="92"/>
        <end position="109"/>
    </location>
</feature>
<protein>
    <recommendedName>
        <fullName evidence="11">Alpha-1,6-mannosyltransferase</fullName>
    </recommendedName>
</protein>
<evidence type="ECO:0000256" key="2">
    <source>
        <dbReference type="ARBA" id="ARBA00022676"/>
    </source>
</evidence>
<dbReference type="RefSeq" id="WP_344879472.1">
    <property type="nucleotide sequence ID" value="NZ_BAABCJ010000001.1"/>
</dbReference>
<keyword evidence="10" id="KW-1185">Reference proteome</keyword>